<name>A0A934RQP7_9BACT</name>
<feature type="non-terminal residue" evidence="1">
    <location>
        <position position="227"/>
    </location>
</feature>
<dbReference type="AlphaFoldDB" id="A0A934RQP7"/>
<comment type="caution">
    <text evidence="1">The sequence shown here is derived from an EMBL/GenBank/DDBJ whole genome shotgun (WGS) entry which is preliminary data.</text>
</comment>
<protein>
    <submittedName>
        <fullName evidence="1">Uncharacterized protein</fullName>
    </submittedName>
</protein>
<organism evidence="1 2">
    <name type="scientific">Roseibacillus ishigakijimensis</name>
    <dbReference type="NCBI Taxonomy" id="454146"/>
    <lineage>
        <taxon>Bacteria</taxon>
        <taxon>Pseudomonadati</taxon>
        <taxon>Verrucomicrobiota</taxon>
        <taxon>Verrucomicrobiia</taxon>
        <taxon>Verrucomicrobiales</taxon>
        <taxon>Verrucomicrobiaceae</taxon>
        <taxon>Roseibacillus</taxon>
    </lineage>
</organism>
<keyword evidence="2" id="KW-1185">Reference proteome</keyword>
<dbReference type="Proteomes" id="UP000604083">
    <property type="component" value="Unassembled WGS sequence"/>
</dbReference>
<reference evidence="1" key="1">
    <citation type="submission" date="2021-01" db="EMBL/GenBank/DDBJ databases">
        <title>Modified the classification status of verrucomicrobia.</title>
        <authorList>
            <person name="Feng X."/>
        </authorList>
    </citation>
    <scope>NUCLEOTIDE SEQUENCE</scope>
    <source>
        <strain evidence="1">KCTC 12986</strain>
    </source>
</reference>
<dbReference type="EMBL" id="JAENIO010000121">
    <property type="protein sequence ID" value="MBK1835724.1"/>
    <property type="molecule type" value="Genomic_DNA"/>
</dbReference>
<accession>A0A934RQP7</accession>
<evidence type="ECO:0000313" key="1">
    <source>
        <dbReference type="EMBL" id="MBK1835724.1"/>
    </source>
</evidence>
<gene>
    <name evidence="1" type="ORF">JIN78_16800</name>
</gene>
<sequence>MQPLLELVPELRQKFPQTAIRVYLAKDLDFLADELAEAGCEVYEMKSSSLNFAPGGLWRFLPFAEKNKLVVVTDIDRLRDLESDLTRTRTMQQSGVGAWRVPNPRDYTDDYRICYQPFVGCQFGVQGGLLDDVRLLLDAFTWHAMKGRLDPSVIMPGCGPVPLGNHRWPSYGFDEYFLNVAAYPRLAQEGMLTFVSSGASCLLLSLDVEYCTWGNPASELVHFSSGG</sequence>
<proteinExistence type="predicted"/>
<evidence type="ECO:0000313" key="2">
    <source>
        <dbReference type="Proteomes" id="UP000604083"/>
    </source>
</evidence>